<evidence type="ECO:0000256" key="3">
    <source>
        <dbReference type="ARBA" id="ARBA00022741"/>
    </source>
</evidence>
<dbReference type="PANTHER" id="PTHR10534">
    <property type="entry name" value="PYRIDOXAL KINASE"/>
    <property type="match status" value="1"/>
</dbReference>
<protein>
    <recommendedName>
        <fullName evidence="1">pyridoxal kinase</fullName>
        <ecNumber evidence="1">2.7.1.35</ecNumber>
    </recommendedName>
</protein>
<dbReference type="AlphaFoldDB" id="A0A9D1FAY6"/>
<evidence type="ECO:0000313" key="8">
    <source>
        <dbReference type="Proteomes" id="UP000886741"/>
    </source>
</evidence>
<dbReference type="EC" id="2.7.1.35" evidence="1"/>
<gene>
    <name evidence="7" type="ORF">IAA83_08615</name>
</gene>
<keyword evidence="2 7" id="KW-0808">Transferase</keyword>
<evidence type="ECO:0000259" key="6">
    <source>
        <dbReference type="Pfam" id="PF08543"/>
    </source>
</evidence>
<dbReference type="EMBL" id="DVJJ01000129">
    <property type="protein sequence ID" value="HIS65415.1"/>
    <property type="molecule type" value="Genomic_DNA"/>
</dbReference>
<dbReference type="GO" id="GO:0005829">
    <property type="term" value="C:cytosol"/>
    <property type="evidence" value="ECO:0007669"/>
    <property type="project" value="TreeGrafter"/>
</dbReference>
<dbReference type="Proteomes" id="UP000886741">
    <property type="component" value="Unassembled WGS sequence"/>
</dbReference>
<reference evidence="7" key="2">
    <citation type="journal article" date="2021" name="PeerJ">
        <title>Extensive microbial diversity within the chicken gut microbiome revealed by metagenomics and culture.</title>
        <authorList>
            <person name="Gilroy R."/>
            <person name="Ravi A."/>
            <person name="Getino M."/>
            <person name="Pursley I."/>
            <person name="Horton D.L."/>
            <person name="Alikhan N.F."/>
            <person name="Baker D."/>
            <person name="Gharbi K."/>
            <person name="Hall N."/>
            <person name="Watson M."/>
            <person name="Adriaenssens E.M."/>
            <person name="Foster-Nyarko E."/>
            <person name="Jarju S."/>
            <person name="Secka A."/>
            <person name="Antonio M."/>
            <person name="Oren A."/>
            <person name="Chaudhuri R.R."/>
            <person name="La Ragione R."/>
            <person name="Hildebrand F."/>
            <person name="Pallen M.J."/>
        </authorList>
    </citation>
    <scope>NUCLEOTIDE SEQUENCE</scope>
    <source>
        <strain evidence="7">ChiBcec16-1751</strain>
    </source>
</reference>
<reference evidence="7" key="1">
    <citation type="submission" date="2020-10" db="EMBL/GenBank/DDBJ databases">
        <authorList>
            <person name="Gilroy R."/>
        </authorList>
    </citation>
    <scope>NUCLEOTIDE SEQUENCE</scope>
    <source>
        <strain evidence="7">ChiBcec16-1751</strain>
    </source>
</reference>
<dbReference type="SUPFAM" id="SSF53613">
    <property type="entry name" value="Ribokinase-like"/>
    <property type="match status" value="1"/>
</dbReference>
<dbReference type="GO" id="GO:0005524">
    <property type="term" value="F:ATP binding"/>
    <property type="evidence" value="ECO:0007669"/>
    <property type="project" value="UniProtKB-KW"/>
</dbReference>
<dbReference type="Pfam" id="PF08543">
    <property type="entry name" value="Phos_pyr_kin"/>
    <property type="match status" value="1"/>
</dbReference>
<evidence type="ECO:0000256" key="2">
    <source>
        <dbReference type="ARBA" id="ARBA00022679"/>
    </source>
</evidence>
<evidence type="ECO:0000313" key="7">
    <source>
        <dbReference type="EMBL" id="HIS65415.1"/>
    </source>
</evidence>
<evidence type="ECO:0000256" key="1">
    <source>
        <dbReference type="ARBA" id="ARBA00012104"/>
    </source>
</evidence>
<keyword evidence="3" id="KW-0547">Nucleotide-binding</keyword>
<comment type="caution">
    <text evidence="7">The sequence shown here is derived from an EMBL/GenBank/DDBJ whole genome shotgun (WGS) entry which is preliminary data.</text>
</comment>
<keyword evidence="4 7" id="KW-0418">Kinase</keyword>
<accession>A0A9D1FAY6</accession>
<name>A0A9D1FAY6_9FIRM</name>
<sequence>MKRIITIQDISCLGKCSLTVALPVISAMGVECAILPTAVLSTHTMFQNFTCKDLTDQIGPIAHHWKQENIRFDAIYTGYLASAEQIDDVCRFFDQFKTEDNFIFVDPVMADNGKLYAAFDEAFPREMAKVCAKADIIVPNLTEASLLTGLPYRTDYDESYLKELLQGLAALGPRHVAVTGVRPDEGRVGVMAYDQKTGETFTYYNELLPVSYHGTGDIFASTCVGGLMNELDLGQALTLAADYTRRTIDVTTHTPDSNWYGVEFERAIPDLLEQLKYLKG</sequence>
<evidence type="ECO:0000256" key="4">
    <source>
        <dbReference type="ARBA" id="ARBA00022777"/>
    </source>
</evidence>
<evidence type="ECO:0000256" key="5">
    <source>
        <dbReference type="ARBA" id="ARBA00022840"/>
    </source>
</evidence>
<dbReference type="Gene3D" id="3.40.1190.20">
    <property type="match status" value="1"/>
</dbReference>
<dbReference type="InterPro" id="IPR029056">
    <property type="entry name" value="Ribokinase-like"/>
</dbReference>
<organism evidence="7 8">
    <name type="scientific">Candidatus Avoscillospira avistercoris</name>
    <dbReference type="NCBI Taxonomy" id="2840707"/>
    <lineage>
        <taxon>Bacteria</taxon>
        <taxon>Bacillati</taxon>
        <taxon>Bacillota</taxon>
        <taxon>Clostridia</taxon>
        <taxon>Eubacteriales</taxon>
        <taxon>Oscillospiraceae</taxon>
        <taxon>Oscillospiraceae incertae sedis</taxon>
        <taxon>Candidatus Avoscillospira</taxon>
    </lineage>
</organism>
<dbReference type="GO" id="GO:0008478">
    <property type="term" value="F:pyridoxal kinase activity"/>
    <property type="evidence" value="ECO:0007669"/>
    <property type="project" value="UniProtKB-EC"/>
</dbReference>
<dbReference type="GO" id="GO:0009443">
    <property type="term" value="P:pyridoxal 5'-phosphate salvage"/>
    <property type="evidence" value="ECO:0007669"/>
    <property type="project" value="InterPro"/>
</dbReference>
<dbReference type="PANTHER" id="PTHR10534:SF2">
    <property type="entry name" value="PYRIDOXAL KINASE"/>
    <property type="match status" value="1"/>
</dbReference>
<proteinExistence type="predicted"/>
<dbReference type="InterPro" id="IPR004625">
    <property type="entry name" value="PyrdxlKinase"/>
</dbReference>
<dbReference type="CDD" id="cd01173">
    <property type="entry name" value="pyridoxal_pyridoxamine_kinase"/>
    <property type="match status" value="1"/>
</dbReference>
<keyword evidence="5" id="KW-0067">ATP-binding</keyword>
<dbReference type="InterPro" id="IPR013749">
    <property type="entry name" value="PM/HMP-P_kinase-1"/>
</dbReference>
<feature type="domain" description="Pyridoxamine kinase/Phosphomethylpyrimidine kinase" evidence="6">
    <location>
        <begin position="67"/>
        <end position="250"/>
    </location>
</feature>
<dbReference type="NCBIfam" id="NF005491">
    <property type="entry name" value="PRK07105.1"/>
    <property type="match status" value="1"/>
</dbReference>